<sequence>MAEARSVTRAAERLGLSKAAVSVRLKALERELALQLVNRSTRSLTLTDAGERLLDGMDRMLADASDTLANVRDLALKPTGRLRITASIGVGISFAAPLIPGFLDRYPEIEVELSTSQDIADLAAQGFDLGLRFANIVRGTDMAWPVGRVDWYLVASPGYLARRGVPREPADLAAHRCLLYGWQSVHDPAWRFSRNGQSQPAPVQAAFKANNGELLMQAALEGGGVTMLSGFACRRHVASGALVALLPEWTIEGSDAEIIFAVRPWSARVPRTVRAFVDYLQEIETRASPTA</sequence>
<comment type="similarity">
    <text evidence="1">Belongs to the LysR transcriptional regulatory family.</text>
</comment>
<reference evidence="6 7" key="1">
    <citation type="submission" date="2019-04" db="EMBL/GenBank/DDBJ databases">
        <title>Phreatobacter aquaticus sp. nov.</title>
        <authorList>
            <person name="Choi A."/>
        </authorList>
    </citation>
    <scope>NUCLEOTIDE SEQUENCE [LARGE SCALE GENOMIC DNA]</scope>
    <source>
        <strain evidence="6 7">KCTC 52518</strain>
    </source>
</reference>
<dbReference type="CDD" id="cd08422">
    <property type="entry name" value="PBP2_CrgA_like"/>
    <property type="match status" value="1"/>
</dbReference>
<dbReference type="InterPro" id="IPR036388">
    <property type="entry name" value="WH-like_DNA-bd_sf"/>
</dbReference>
<dbReference type="SUPFAM" id="SSF53850">
    <property type="entry name" value="Periplasmic binding protein-like II"/>
    <property type="match status" value="1"/>
</dbReference>
<dbReference type="PROSITE" id="PS50931">
    <property type="entry name" value="HTH_LYSR"/>
    <property type="match status" value="1"/>
</dbReference>
<dbReference type="KEGG" id="pstg:E8M01_24580"/>
<evidence type="ECO:0000313" key="6">
    <source>
        <dbReference type="EMBL" id="QCI67132.1"/>
    </source>
</evidence>
<dbReference type="GO" id="GO:0003700">
    <property type="term" value="F:DNA-binding transcription factor activity"/>
    <property type="evidence" value="ECO:0007669"/>
    <property type="project" value="InterPro"/>
</dbReference>
<keyword evidence="2" id="KW-0805">Transcription regulation</keyword>
<dbReference type="Pfam" id="PF03466">
    <property type="entry name" value="LysR_substrate"/>
    <property type="match status" value="1"/>
</dbReference>
<protein>
    <submittedName>
        <fullName evidence="6">LysR family transcriptional regulator</fullName>
    </submittedName>
</protein>
<proteinExistence type="inferred from homology"/>
<gene>
    <name evidence="6" type="ORF">E8M01_24580</name>
</gene>
<dbReference type="PANTHER" id="PTHR30537:SF5">
    <property type="entry name" value="HTH-TYPE TRANSCRIPTIONAL ACTIVATOR TTDR-RELATED"/>
    <property type="match status" value="1"/>
</dbReference>
<dbReference type="EMBL" id="CP039690">
    <property type="protein sequence ID" value="QCI67132.1"/>
    <property type="molecule type" value="Genomic_DNA"/>
</dbReference>
<feature type="domain" description="HTH lysR-type" evidence="5">
    <location>
        <begin position="1"/>
        <end position="47"/>
    </location>
</feature>
<dbReference type="Gene3D" id="3.40.190.290">
    <property type="match status" value="1"/>
</dbReference>
<accession>A0A4D7BGZ1</accession>
<keyword evidence="4" id="KW-0804">Transcription</keyword>
<dbReference type="FunFam" id="1.10.10.10:FF:000001">
    <property type="entry name" value="LysR family transcriptional regulator"/>
    <property type="match status" value="1"/>
</dbReference>
<dbReference type="Proteomes" id="UP000298781">
    <property type="component" value="Chromosome"/>
</dbReference>
<evidence type="ECO:0000259" key="5">
    <source>
        <dbReference type="PROSITE" id="PS50931"/>
    </source>
</evidence>
<dbReference type="GO" id="GO:0003677">
    <property type="term" value="F:DNA binding"/>
    <property type="evidence" value="ECO:0007669"/>
    <property type="project" value="UniProtKB-KW"/>
</dbReference>
<evidence type="ECO:0000256" key="4">
    <source>
        <dbReference type="ARBA" id="ARBA00023163"/>
    </source>
</evidence>
<dbReference type="InterPro" id="IPR058163">
    <property type="entry name" value="LysR-type_TF_proteobact-type"/>
</dbReference>
<dbReference type="InterPro" id="IPR005119">
    <property type="entry name" value="LysR_subst-bd"/>
</dbReference>
<dbReference type="AlphaFoldDB" id="A0A4D7BGZ1"/>
<dbReference type="InterPro" id="IPR036390">
    <property type="entry name" value="WH_DNA-bd_sf"/>
</dbReference>
<dbReference type="SUPFAM" id="SSF46785">
    <property type="entry name" value="Winged helix' DNA-binding domain"/>
    <property type="match status" value="1"/>
</dbReference>
<dbReference type="Gene3D" id="1.10.10.10">
    <property type="entry name" value="Winged helix-like DNA-binding domain superfamily/Winged helix DNA-binding domain"/>
    <property type="match status" value="1"/>
</dbReference>
<dbReference type="Pfam" id="PF00126">
    <property type="entry name" value="HTH_1"/>
    <property type="match status" value="1"/>
</dbReference>
<organism evidence="6 7">
    <name type="scientific">Phreatobacter stygius</name>
    <dbReference type="NCBI Taxonomy" id="1940610"/>
    <lineage>
        <taxon>Bacteria</taxon>
        <taxon>Pseudomonadati</taxon>
        <taxon>Pseudomonadota</taxon>
        <taxon>Alphaproteobacteria</taxon>
        <taxon>Hyphomicrobiales</taxon>
        <taxon>Phreatobacteraceae</taxon>
        <taxon>Phreatobacter</taxon>
    </lineage>
</organism>
<name>A0A4D7BGZ1_9HYPH</name>
<evidence type="ECO:0000256" key="3">
    <source>
        <dbReference type="ARBA" id="ARBA00023125"/>
    </source>
</evidence>
<keyword evidence="7" id="KW-1185">Reference proteome</keyword>
<dbReference type="PANTHER" id="PTHR30537">
    <property type="entry name" value="HTH-TYPE TRANSCRIPTIONAL REGULATOR"/>
    <property type="match status" value="1"/>
</dbReference>
<dbReference type="OrthoDB" id="9812435at2"/>
<evidence type="ECO:0000256" key="1">
    <source>
        <dbReference type="ARBA" id="ARBA00009437"/>
    </source>
</evidence>
<dbReference type="InterPro" id="IPR000847">
    <property type="entry name" value="LysR_HTH_N"/>
</dbReference>
<keyword evidence="3" id="KW-0238">DNA-binding</keyword>
<evidence type="ECO:0000313" key="7">
    <source>
        <dbReference type="Proteomes" id="UP000298781"/>
    </source>
</evidence>
<evidence type="ECO:0000256" key="2">
    <source>
        <dbReference type="ARBA" id="ARBA00023015"/>
    </source>
</evidence>